<reference evidence="2 3" key="1">
    <citation type="journal article" date="2016" name="Proc. Natl. Acad. Sci. U.S.A.">
        <title>Lipid metabolic changes in an early divergent fungus govern the establishment of a mutualistic symbiosis with endobacteria.</title>
        <authorList>
            <person name="Lastovetsky O.A."/>
            <person name="Gaspar M.L."/>
            <person name="Mondo S.J."/>
            <person name="LaButti K.M."/>
            <person name="Sandor L."/>
            <person name="Grigoriev I.V."/>
            <person name="Henry S.A."/>
            <person name="Pawlowska T.E."/>
        </authorList>
    </citation>
    <scope>NUCLEOTIDE SEQUENCE [LARGE SCALE GENOMIC DNA]</scope>
    <source>
        <strain evidence="2 3">ATCC 11559</strain>
    </source>
</reference>
<feature type="region of interest" description="Disordered" evidence="1">
    <location>
        <begin position="143"/>
        <end position="186"/>
    </location>
</feature>
<evidence type="ECO:0000313" key="3">
    <source>
        <dbReference type="Proteomes" id="UP000242381"/>
    </source>
</evidence>
<gene>
    <name evidence="2" type="ORF">BCV71DRAFT_240638</name>
</gene>
<evidence type="ECO:0000256" key="1">
    <source>
        <dbReference type="SAM" id="MobiDB-lite"/>
    </source>
</evidence>
<proteinExistence type="predicted"/>
<accession>A0A1X0SFT1</accession>
<dbReference type="GO" id="GO:0070822">
    <property type="term" value="C:Sin3-type complex"/>
    <property type="evidence" value="ECO:0007669"/>
    <property type="project" value="TreeGrafter"/>
</dbReference>
<protein>
    <submittedName>
        <fullName evidence="2">Uncharacterized protein</fullName>
    </submittedName>
</protein>
<dbReference type="PANTHER" id="PTHR31011:SF2">
    <property type="entry name" value="PROTEIN STB2-RELATED"/>
    <property type="match status" value="1"/>
</dbReference>
<name>A0A1X0SFT1_RHIZD</name>
<dbReference type="EMBL" id="KV921260">
    <property type="protein sequence ID" value="ORE23184.1"/>
    <property type="molecule type" value="Genomic_DNA"/>
</dbReference>
<organism evidence="2 3">
    <name type="scientific">Rhizopus microsporus</name>
    <dbReference type="NCBI Taxonomy" id="58291"/>
    <lineage>
        <taxon>Eukaryota</taxon>
        <taxon>Fungi</taxon>
        <taxon>Fungi incertae sedis</taxon>
        <taxon>Mucoromycota</taxon>
        <taxon>Mucoromycotina</taxon>
        <taxon>Mucoromycetes</taxon>
        <taxon>Mucorales</taxon>
        <taxon>Mucorineae</taxon>
        <taxon>Rhizopodaceae</taxon>
        <taxon>Rhizopus</taxon>
    </lineage>
</organism>
<dbReference type="InterPro" id="IPR038919">
    <property type="entry name" value="STB2/STB2"/>
</dbReference>
<feature type="compositionally biased region" description="Low complexity" evidence="1">
    <location>
        <begin position="144"/>
        <end position="157"/>
    </location>
</feature>
<dbReference type="OMA" id="WINTADH"/>
<dbReference type="VEuPathDB" id="FungiDB:BCV72DRAFT_54739"/>
<dbReference type="Proteomes" id="UP000242381">
    <property type="component" value="Unassembled WGS sequence"/>
</dbReference>
<dbReference type="AlphaFoldDB" id="A0A1X0SFT1"/>
<dbReference type="PANTHER" id="PTHR31011">
    <property type="entry name" value="PROTEIN STB2-RELATED"/>
    <property type="match status" value="1"/>
</dbReference>
<evidence type="ECO:0000313" key="2">
    <source>
        <dbReference type="EMBL" id="ORE23184.1"/>
    </source>
</evidence>
<sequence length="231" mass="26430">MCRNKLQDSNFTTIKDPFIDYDSFRFDIGDYQRSKNIRPTKFLDLETLAKLNEHTFNLKMKKVIKSKLDDISGVSNSPLFAETSDPEVFRHHATIESLRKIWRPKLRGMTKKSRASGTAAEMLSRVAVSLPWINTADHHKRIDVPSSMSSSVISPSSHKTTTTEEEEQASSSHPIPEYTMSPDRLDQDIPSYVHHQLSHIETGDQLSADNRYYTQTLSSTVQFDIIIDRIK</sequence>